<keyword evidence="3" id="KW-0645">Protease</keyword>
<keyword evidence="4" id="KW-0479">Metal-binding</keyword>
<sequence length="443" mass="50187">MRQRKNFLKILVIELMVAIFGFLIVGLNLDTSRIKSSVSVKTSQEDMPEDPLPSKEKTKNQVESDDASTGQTVIEGTLKRGDSLYSSLHRQGISPKEIYNLRKALSSLVNVNSLPANSKYRLIHDAQGRFVKFIYNPNPIDTYVVFPSESGKLKAYKKKPILKIVRVEGKIEDSLYNAILKAKESPELAVSLAKIFAWQIDFNTEPRKGDTFKLIVEKEEQGSFSRPVRILAAQYKGRLTGEHTAIFFKDPDGHADYYTPEGKSLRKAFLRAPLKYYKYISSPFSYRRLHPILRIWRPHLGIDYAAPTGTPVIAIADGLVVAVSYSYDCGRYIKIKHLNGYESVYAHLSRYAKGMRKGIRVRQGQVIGYVGSSGLSTGPHLYFAISKKGRRINFLKMRMPSASSVNPKYLSQFKKKAREYLAFLEDGTIYSFKRNEGQQNLGE</sequence>
<evidence type="ECO:0000256" key="5">
    <source>
        <dbReference type="ARBA" id="ARBA00022801"/>
    </source>
</evidence>
<protein>
    <submittedName>
        <fullName evidence="12">Peptidase M23</fullName>
    </submittedName>
</protein>
<name>A0A497E8C1_UNCAE</name>
<evidence type="ECO:0000259" key="11">
    <source>
        <dbReference type="Pfam" id="PF19425"/>
    </source>
</evidence>
<proteinExistence type="predicted"/>
<evidence type="ECO:0000259" key="10">
    <source>
        <dbReference type="Pfam" id="PF01551"/>
    </source>
</evidence>
<comment type="subcellular location">
    <subcellularLocation>
        <location evidence="2">Cell envelope</location>
    </subcellularLocation>
</comment>
<dbReference type="Pfam" id="PF01551">
    <property type="entry name" value="Peptidase_M23"/>
    <property type="match status" value="1"/>
</dbReference>
<dbReference type="GO" id="GO:0046872">
    <property type="term" value="F:metal ion binding"/>
    <property type="evidence" value="ECO:0007669"/>
    <property type="project" value="UniProtKB-KW"/>
</dbReference>
<keyword evidence="9" id="KW-1133">Transmembrane helix</keyword>
<dbReference type="GO" id="GO:0006508">
    <property type="term" value="P:proteolysis"/>
    <property type="evidence" value="ECO:0007669"/>
    <property type="project" value="UniProtKB-KW"/>
</dbReference>
<keyword evidence="5" id="KW-0378">Hydrolase</keyword>
<dbReference type="InterPro" id="IPR045834">
    <property type="entry name" value="Csd3_N2"/>
</dbReference>
<keyword evidence="9" id="KW-0812">Transmembrane</keyword>
<gene>
    <name evidence="12" type="ORF">DRJ00_01020</name>
</gene>
<evidence type="ECO:0000256" key="8">
    <source>
        <dbReference type="SAM" id="MobiDB-lite"/>
    </source>
</evidence>
<dbReference type="SUPFAM" id="SSF51261">
    <property type="entry name" value="Duplicated hybrid motif"/>
    <property type="match status" value="1"/>
</dbReference>
<reference evidence="12 13" key="1">
    <citation type="submission" date="2018-06" db="EMBL/GenBank/DDBJ databases">
        <title>Extensive metabolic versatility and redundancy in microbially diverse, dynamic hydrothermal sediments.</title>
        <authorList>
            <person name="Dombrowski N."/>
            <person name="Teske A."/>
            <person name="Baker B.J."/>
        </authorList>
    </citation>
    <scope>NUCLEOTIDE SEQUENCE [LARGE SCALE GENOMIC DNA]</scope>
    <source>
        <strain evidence="12">B47_G16</strain>
    </source>
</reference>
<feature type="domain" description="M23ase beta-sheet core" evidence="10">
    <location>
        <begin position="298"/>
        <end position="393"/>
    </location>
</feature>
<evidence type="ECO:0000256" key="1">
    <source>
        <dbReference type="ARBA" id="ARBA00001947"/>
    </source>
</evidence>
<dbReference type="GO" id="GO:0004222">
    <property type="term" value="F:metalloendopeptidase activity"/>
    <property type="evidence" value="ECO:0007669"/>
    <property type="project" value="TreeGrafter"/>
</dbReference>
<comment type="cofactor">
    <cofactor evidence="1">
        <name>Zn(2+)</name>
        <dbReference type="ChEBI" id="CHEBI:29105"/>
    </cofactor>
</comment>
<accession>A0A497E8C1</accession>
<evidence type="ECO:0000256" key="3">
    <source>
        <dbReference type="ARBA" id="ARBA00022670"/>
    </source>
</evidence>
<keyword evidence="7" id="KW-0482">Metalloprotease</keyword>
<feature type="compositionally biased region" description="Basic and acidic residues" evidence="8">
    <location>
        <begin position="52"/>
        <end position="62"/>
    </location>
</feature>
<dbReference type="PANTHER" id="PTHR21666:SF288">
    <property type="entry name" value="CELL DIVISION PROTEIN YTFB"/>
    <property type="match status" value="1"/>
</dbReference>
<organism evidence="12 13">
    <name type="scientific">Aerophobetes bacterium</name>
    <dbReference type="NCBI Taxonomy" id="2030807"/>
    <lineage>
        <taxon>Bacteria</taxon>
        <taxon>Candidatus Aerophobota</taxon>
    </lineage>
</organism>
<keyword evidence="6" id="KW-0862">Zinc</keyword>
<dbReference type="InterPro" id="IPR050570">
    <property type="entry name" value="Cell_wall_metabolism_enzyme"/>
</dbReference>
<dbReference type="Gene3D" id="2.70.70.10">
    <property type="entry name" value="Glucose Permease (Domain IIA)"/>
    <property type="match status" value="1"/>
</dbReference>
<dbReference type="Proteomes" id="UP000279422">
    <property type="component" value="Unassembled WGS sequence"/>
</dbReference>
<evidence type="ECO:0000256" key="4">
    <source>
        <dbReference type="ARBA" id="ARBA00022723"/>
    </source>
</evidence>
<dbReference type="PANTHER" id="PTHR21666">
    <property type="entry name" value="PEPTIDASE-RELATED"/>
    <property type="match status" value="1"/>
</dbReference>
<dbReference type="Gene3D" id="3.10.450.350">
    <property type="match status" value="1"/>
</dbReference>
<evidence type="ECO:0000256" key="9">
    <source>
        <dbReference type="SAM" id="Phobius"/>
    </source>
</evidence>
<dbReference type="GO" id="GO:0030313">
    <property type="term" value="C:cell envelope"/>
    <property type="evidence" value="ECO:0007669"/>
    <property type="project" value="UniProtKB-SubCell"/>
</dbReference>
<evidence type="ECO:0000313" key="13">
    <source>
        <dbReference type="Proteomes" id="UP000279422"/>
    </source>
</evidence>
<dbReference type="CDD" id="cd12797">
    <property type="entry name" value="M23_peptidase"/>
    <property type="match status" value="1"/>
</dbReference>
<feature type="region of interest" description="Disordered" evidence="8">
    <location>
        <begin position="38"/>
        <end position="72"/>
    </location>
</feature>
<dbReference type="EMBL" id="QMPZ01000006">
    <property type="protein sequence ID" value="RLE10554.1"/>
    <property type="molecule type" value="Genomic_DNA"/>
</dbReference>
<keyword evidence="9" id="KW-0472">Membrane</keyword>
<comment type="caution">
    <text evidence="12">The sequence shown here is derived from an EMBL/GenBank/DDBJ whole genome shotgun (WGS) entry which is preliminary data.</text>
</comment>
<evidence type="ECO:0000256" key="6">
    <source>
        <dbReference type="ARBA" id="ARBA00022833"/>
    </source>
</evidence>
<dbReference type="InterPro" id="IPR011055">
    <property type="entry name" value="Dup_hybrid_motif"/>
</dbReference>
<dbReference type="AlphaFoldDB" id="A0A497E8C1"/>
<feature type="domain" description="Csd3-like second N-terminal" evidence="11">
    <location>
        <begin position="166"/>
        <end position="284"/>
    </location>
</feature>
<dbReference type="InterPro" id="IPR016047">
    <property type="entry name" value="M23ase_b-sheet_dom"/>
</dbReference>
<evidence type="ECO:0000313" key="12">
    <source>
        <dbReference type="EMBL" id="RLE10554.1"/>
    </source>
</evidence>
<evidence type="ECO:0000256" key="7">
    <source>
        <dbReference type="ARBA" id="ARBA00023049"/>
    </source>
</evidence>
<feature type="transmembrane region" description="Helical" evidence="9">
    <location>
        <begin position="7"/>
        <end position="29"/>
    </location>
</feature>
<dbReference type="Pfam" id="PF19425">
    <property type="entry name" value="Csd3_N2"/>
    <property type="match status" value="1"/>
</dbReference>
<evidence type="ECO:0000256" key="2">
    <source>
        <dbReference type="ARBA" id="ARBA00004196"/>
    </source>
</evidence>